<dbReference type="EMBL" id="AJWK01002868">
    <property type="status" value="NOT_ANNOTATED_CDS"/>
    <property type="molecule type" value="Genomic_DNA"/>
</dbReference>
<keyword evidence="2" id="KW-0175">Coiled coil</keyword>
<proteinExistence type="inferred from homology"/>
<dbReference type="PANTHER" id="PTHR16294:SF6">
    <property type="entry name" value="DYNAMIN N-TERMINAL DOMAIN-CONTAINING PROTEIN"/>
    <property type="match status" value="1"/>
</dbReference>
<evidence type="ECO:0000313" key="4">
    <source>
        <dbReference type="EnsemblMetazoa" id="LLOJ000722-PA"/>
    </source>
</evidence>
<dbReference type="EMBL" id="AJWK01002869">
    <property type="status" value="NOT_ANNOTATED_CDS"/>
    <property type="molecule type" value="Genomic_DNA"/>
</dbReference>
<evidence type="ECO:0008006" key="6">
    <source>
        <dbReference type="Google" id="ProtNLM"/>
    </source>
</evidence>
<evidence type="ECO:0000256" key="2">
    <source>
        <dbReference type="SAM" id="Coils"/>
    </source>
</evidence>
<feature type="region of interest" description="Disordered" evidence="3">
    <location>
        <begin position="27"/>
        <end position="52"/>
    </location>
</feature>
<protein>
    <recommendedName>
        <fullName evidence="6">Dysbindin protein</fullName>
    </recommendedName>
</protein>
<dbReference type="EMBL" id="AJWK01002870">
    <property type="status" value="NOT_ANNOTATED_CDS"/>
    <property type="molecule type" value="Genomic_DNA"/>
</dbReference>
<dbReference type="EnsemblMetazoa" id="LLOJ000722-RA">
    <property type="protein sequence ID" value="LLOJ000722-PA"/>
    <property type="gene ID" value="LLOJ000722"/>
</dbReference>
<keyword evidence="5" id="KW-1185">Reference proteome</keyword>
<evidence type="ECO:0000313" key="5">
    <source>
        <dbReference type="Proteomes" id="UP000092461"/>
    </source>
</evidence>
<dbReference type="VEuPathDB" id="VectorBase:LLOJ000722"/>
<sequence>MFGNIRKKLNSVIQEGLNISENISSHYIKPSSPKSPQSPVSPGATSNTGVPSSFPQSVPPFINLYAGCDLLAINERQWTEIRDLNELNAKKAADVDATILDIRDRTERTLTTIQDVNVTLAALPVVVTTLNGCVDVIKDVGAKCETLEKKLMELEDLLEVLELQEKQLDHRFEMAMYKEKKLAALEKVREELAKKHADSVMKHELKMRKVQQERQSVFQDAFQDDMKFYKEQGTIPKVETRVGERKLSLEEVELDDTDTKDALDEFLNN</sequence>
<evidence type="ECO:0000256" key="1">
    <source>
        <dbReference type="ARBA" id="ARBA00008686"/>
    </source>
</evidence>
<dbReference type="Proteomes" id="UP000092461">
    <property type="component" value="Unassembled WGS sequence"/>
</dbReference>
<reference evidence="4" key="1">
    <citation type="submission" date="2020-05" db="UniProtKB">
        <authorList>
            <consortium name="EnsemblMetazoa"/>
        </authorList>
    </citation>
    <scope>IDENTIFICATION</scope>
    <source>
        <strain evidence="4">Jacobina</strain>
    </source>
</reference>
<dbReference type="GO" id="GO:0005737">
    <property type="term" value="C:cytoplasm"/>
    <property type="evidence" value="ECO:0007669"/>
    <property type="project" value="InterPro"/>
</dbReference>
<dbReference type="EMBL" id="AJWK01002867">
    <property type="status" value="NOT_ANNOTATED_CDS"/>
    <property type="molecule type" value="Genomic_DNA"/>
</dbReference>
<dbReference type="InterPro" id="IPR007531">
    <property type="entry name" value="Dysbindin"/>
</dbReference>
<name>A0A1B0C9V0_LUTLO</name>
<dbReference type="EMBL" id="AJWK01002866">
    <property type="status" value="NOT_ANNOTATED_CDS"/>
    <property type="molecule type" value="Genomic_DNA"/>
</dbReference>
<organism evidence="4 5">
    <name type="scientific">Lutzomyia longipalpis</name>
    <name type="common">Sand fly</name>
    <dbReference type="NCBI Taxonomy" id="7200"/>
    <lineage>
        <taxon>Eukaryota</taxon>
        <taxon>Metazoa</taxon>
        <taxon>Ecdysozoa</taxon>
        <taxon>Arthropoda</taxon>
        <taxon>Hexapoda</taxon>
        <taxon>Insecta</taxon>
        <taxon>Pterygota</taxon>
        <taxon>Neoptera</taxon>
        <taxon>Endopterygota</taxon>
        <taxon>Diptera</taxon>
        <taxon>Nematocera</taxon>
        <taxon>Psychodoidea</taxon>
        <taxon>Psychodidae</taxon>
        <taxon>Lutzomyia</taxon>
        <taxon>Lutzomyia</taxon>
    </lineage>
</organism>
<dbReference type="CTD" id="40052"/>
<dbReference type="EMBL" id="AJWK01002871">
    <property type="status" value="NOT_ANNOTATED_CDS"/>
    <property type="molecule type" value="Genomic_DNA"/>
</dbReference>
<dbReference type="KEGG" id="lll:129791093"/>
<dbReference type="GeneID" id="129791093"/>
<dbReference type="PANTHER" id="PTHR16294">
    <property type="entry name" value="DYSTROBREVIN BINDING PROTEIN 1 DYSBINDIN"/>
    <property type="match status" value="1"/>
</dbReference>
<accession>A0A1B0C9V0</accession>
<dbReference type="RefSeq" id="XP_055685009.1">
    <property type="nucleotide sequence ID" value="XM_055829034.1"/>
</dbReference>
<dbReference type="VEuPathDB" id="VectorBase:LLONM1_003385"/>
<feature type="compositionally biased region" description="Low complexity" evidence="3">
    <location>
        <begin position="30"/>
        <end position="42"/>
    </location>
</feature>
<evidence type="ECO:0000256" key="3">
    <source>
        <dbReference type="SAM" id="MobiDB-lite"/>
    </source>
</evidence>
<comment type="similarity">
    <text evidence="1">Belongs to the dysbindin family.</text>
</comment>
<dbReference type="AlphaFoldDB" id="A0A1B0C9V0"/>
<dbReference type="EMBL" id="AJWK01002865">
    <property type="status" value="NOT_ANNOTATED_CDS"/>
    <property type="molecule type" value="Genomic_DNA"/>
</dbReference>
<feature type="coiled-coil region" evidence="2">
    <location>
        <begin position="137"/>
        <end position="171"/>
    </location>
</feature>